<keyword evidence="1" id="KW-1133">Transmembrane helix</keyword>
<reference evidence="2" key="1">
    <citation type="submission" date="2023-07" db="EMBL/GenBank/DDBJ databases">
        <title>draft genome sequence of fig (Ficus carica).</title>
        <authorList>
            <person name="Takahashi T."/>
            <person name="Nishimura K."/>
        </authorList>
    </citation>
    <scope>NUCLEOTIDE SEQUENCE</scope>
</reference>
<protein>
    <submittedName>
        <fullName evidence="2">Uncharacterized protein</fullName>
    </submittedName>
</protein>
<accession>A0AA88A0X0</accession>
<keyword evidence="1" id="KW-0472">Membrane</keyword>
<gene>
    <name evidence="2" type="ORF">TIFTF001_015267</name>
</gene>
<evidence type="ECO:0000313" key="3">
    <source>
        <dbReference type="Proteomes" id="UP001187192"/>
    </source>
</evidence>
<comment type="caution">
    <text evidence="2">The sequence shown here is derived from an EMBL/GenBank/DDBJ whole genome shotgun (WGS) entry which is preliminary data.</text>
</comment>
<evidence type="ECO:0000256" key="1">
    <source>
        <dbReference type="SAM" id="Phobius"/>
    </source>
</evidence>
<dbReference type="Proteomes" id="UP001187192">
    <property type="component" value="Unassembled WGS sequence"/>
</dbReference>
<proteinExistence type="predicted"/>
<dbReference type="EMBL" id="BTGU01000022">
    <property type="protein sequence ID" value="GMN46083.1"/>
    <property type="molecule type" value="Genomic_DNA"/>
</dbReference>
<feature type="transmembrane region" description="Helical" evidence="1">
    <location>
        <begin position="84"/>
        <end position="104"/>
    </location>
</feature>
<keyword evidence="1" id="KW-0812">Transmembrane</keyword>
<dbReference type="AlphaFoldDB" id="A0AA88A0X0"/>
<sequence length="165" mass="18324">MSLHQIVAVVICLSSADLHHRLADPGLGSTRSSTDLLRVLSRSATARAKPHRRSSRDSLSLHRPAVPPLIGLRLRPLLPFSINFIVQFIIVDFCDFGGICVFLNRIMEFTRSRRDVKTPPGPPSSSAGEPWQLEVDEISPRWLPYSNLLVTCQQPVTVIDVVSGY</sequence>
<evidence type="ECO:0000313" key="2">
    <source>
        <dbReference type="EMBL" id="GMN46083.1"/>
    </source>
</evidence>
<name>A0AA88A0X0_FICCA</name>
<organism evidence="2 3">
    <name type="scientific">Ficus carica</name>
    <name type="common">Common fig</name>
    <dbReference type="NCBI Taxonomy" id="3494"/>
    <lineage>
        <taxon>Eukaryota</taxon>
        <taxon>Viridiplantae</taxon>
        <taxon>Streptophyta</taxon>
        <taxon>Embryophyta</taxon>
        <taxon>Tracheophyta</taxon>
        <taxon>Spermatophyta</taxon>
        <taxon>Magnoliopsida</taxon>
        <taxon>eudicotyledons</taxon>
        <taxon>Gunneridae</taxon>
        <taxon>Pentapetalae</taxon>
        <taxon>rosids</taxon>
        <taxon>fabids</taxon>
        <taxon>Rosales</taxon>
        <taxon>Moraceae</taxon>
        <taxon>Ficeae</taxon>
        <taxon>Ficus</taxon>
    </lineage>
</organism>
<keyword evidence="3" id="KW-1185">Reference proteome</keyword>